<organism evidence="4 6">
    <name type="scientific">Limosilactobacillus mucosae</name>
    <name type="common">Lactobacillus mucosae</name>
    <dbReference type="NCBI Taxonomy" id="97478"/>
    <lineage>
        <taxon>Bacteria</taxon>
        <taxon>Bacillati</taxon>
        <taxon>Bacillota</taxon>
        <taxon>Bacilli</taxon>
        <taxon>Lactobacillales</taxon>
        <taxon>Lactobacillaceae</taxon>
        <taxon>Limosilactobacillus</taxon>
    </lineage>
</organism>
<evidence type="ECO:0000313" key="5">
    <source>
        <dbReference type="EMBL" id="VTZ89181.1"/>
    </source>
</evidence>
<dbReference type="Pfam" id="PF09186">
    <property type="entry name" value="DUF1949"/>
    <property type="match status" value="1"/>
</dbReference>
<reference evidence="5 7" key="2">
    <citation type="submission" date="2019-06" db="EMBL/GenBank/DDBJ databases">
        <authorList>
            <person name="Rodrigo-Torres L."/>
            <person name="Arahal R. D."/>
            <person name="Lucena T."/>
        </authorList>
    </citation>
    <scope>NUCLEOTIDE SEQUENCE [LARGE SCALE GENOMIC DNA]</scope>
    <source>
        <strain evidence="5 7">INIA P508</strain>
    </source>
</reference>
<evidence type="ECO:0000259" key="2">
    <source>
        <dbReference type="Pfam" id="PF01205"/>
    </source>
</evidence>
<dbReference type="EMBL" id="CABFNH010000007">
    <property type="protein sequence ID" value="VTZ89181.1"/>
    <property type="molecule type" value="Genomic_DNA"/>
</dbReference>
<dbReference type="AlphaFoldDB" id="A0A099Y9Q9"/>
<evidence type="ECO:0000313" key="7">
    <source>
        <dbReference type="Proteomes" id="UP000365705"/>
    </source>
</evidence>
<dbReference type="GO" id="GO:0005737">
    <property type="term" value="C:cytoplasm"/>
    <property type="evidence" value="ECO:0007669"/>
    <property type="project" value="TreeGrafter"/>
</dbReference>
<evidence type="ECO:0000259" key="3">
    <source>
        <dbReference type="Pfam" id="PF09186"/>
    </source>
</evidence>
<dbReference type="Pfam" id="PF01205">
    <property type="entry name" value="Impact_N"/>
    <property type="match status" value="1"/>
</dbReference>
<feature type="domain" description="UPF0029" evidence="3">
    <location>
        <begin position="140"/>
        <end position="195"/>
    </location>
</feature>
<sequence length="213" mass="23786">MTAPFLTIAQDTTNEIIIKKSRFICSLFRVESEEQAQAAIAKINKLHRKATHNCFAYLIGDHDQIQRESDNGEPSGTAGVPMLEALKANQLHNVLAVVTRYFGGIKLGAGGLIRAYSNSVSQAIEQAGLVERIEQAILKIDVAYSLHDSLLYYLKQANLEITEEEYGASVIVSVYVDESQIEEQLNQLTERFNGQLTIKKGPTRIHELPYQKH</sequence>
<dbReference type="EMBL" id="JROC01000038">
    <property type="protein sequence ID" value="KGL66172.1"/>
    <property type="molecule type" value="Genomic_DNA"/>
</dbReference>
<dbReference type="Proteomes" id="UP000030001">
    <property type="component" value="Unassembled WGS sequence"/>
</dbReference>
<gene>
    <name evidence="5" type="primary">yigZ</name>
    <name evidence="5" type="ORF">LMUP508_00741</name>
    <name evidence="4" type="ORF">LX03_11290</name>
</gene>
<name>A0A099Y9Q9_LIMMU</name>
<dbReference type="InterPro" id="IPR020568">
    <property type="entry name" value="Ribosomal_Su5_D2-typ_SF"/>
</dbReference>
<accession>A0A099Y9Q9</accession>
<evidence type="ECO:0000313" key="4">
    <source>
        <dbReference type="EMBL" id="KGL66172.1"/>
    </source>
</evidence>
<dbReference type="InterPro" id="IPR036956">
    <property type="entry name" value="Impact_N_sf"/>
</dbReference>
<dbReference type="Gene3D" id="3.30.230.30">
    <property type="entry name" value="Impact, N-terminal domain"/>
    <property type="match status" value="1"/>
</dbReference>
<dbReference type="InterPro" id="IPR015269">
    <property type="entry name" value="UPF0029_Impact_C"/>
</dbReference>
<dbReference type="Proteomes" id="UP000365705">
    <property type="component" value="Unassembled WGS sequence"/>
</dbReference>
<dbReference type="Gene3D" id="3.30.70.240">
    <property type="match status" value="1"/>
</dbReference>
<dbReference type="PROSITE" id="PS00910">
    <property type="entry name" value="UPF0029"/>
    <property type="match status" value="1"/>
</dbReference>
<evidence type="ECO:0000256" key="1">
    <source>
        <dbReference type="ARBA" id="ARBA00007665"/>
    </source>
</evidence>
<dbReference type="InterPro" id="IPR023582">
    <property type="entry name" value="Impact"/>
</dbReference>
<dbReference type="RefSeq" id="WP_034541300.1">
    <property type="nucleotide sequence ID" value="NZ_CABFNH010000007.1"/>
</dbReference>
<comment type="similarity">
    <text evidence="1">Belongs to the IMPACT family.</text>
</comment>
<dbReference type="PANTHER" id="PTHR16301:SF20">
    <property type="entry name" value="IMPACT FAMILY MEMBER YIGZ"/>
    <property type="match status" value="1"/>
</dbReference>
<dbReference type="InterPro" id="IPR035647">
    <property type="entry name" value="EFG_III/V"/>
</dbReference>
<dbReference type="PANTHER" id="PTHR16301">
    <property type="entry name" value="IMPACT-RELATED"/>
    <property type="match status" value="1"/>
</dbReference>
<protein>
    <submittedName>
        <fullName evidence="5">IMPACT family member YigZ</fullName>
    </submittedName>
</protein>
<dbReference type="InterPro" id="IPR015796">
    <property type="entry name" value="Impact_YigZ-like"/>
</dbReference>
<reference evidence="4 6" key="1">
    <citation type="submission" date="2014-09" db="EMBL/GenBank/DDBJ databases">
        <title>Lactobacillus mucosae CRL573 Genome Sequencing.</title>
        <authorList>
            <person name="Bleckwedel J."/>
            <person name="Teran L.C."/>
            <person name="Bonacina J."/>
            <person name="Saavedra L."/>
            <person name="Mozzi F.B."/>
            <person name="Raya R.R."/>
        </authorList>
    </citation>
    <scope>NUCLEOTIDE SEQUENCE [LARGE SCALE GENOMIC DNA]</scope>
    <source>
        <strain evidence="4 6">CRL573</strain>
    </source>
</reference>
<dbReference type="SUPFAM" id="SSF54211">
    <property type="entry name" value="Ribosomal protein S5 domain 2-like"/>
    <property type="match status" value="1"/>
</dbReference>
<proteinExistence type="inferred from homology"/>
<evidence type="ECO:0000313" key="6">
    <source>
        <dbReference type="Proteomes" id="UP000030001"/>
    </source>
</evidence>
<dbReference type="InterPro" id="IPR020569">
    <property type="entry name" value="UPF0029_Impact_CS"/>
</dbReference>
<dbReference type="SUPFAM" id="SSF54980">
    <property type="entry name" value="EF-G C-terminal domain-like"/>
    <property type="match status" value="1"/>
</dbReference>
<dbReference type="NCBIfam" id="TIGR00257">
    <property type="entry name" value="IMPACT_YIGZ"/>
    <property type="match status" value="1"/>
</dbReference>
<dbReference type="InterPro" id="IPR001498">
    <property type="entry name" value="Impact_N"/>
</dbReference>
<feature type="domain" description="Impact N-terminal" evidence="2">
    <location>
        <begin position="19"/>
        <end position="124"/>
    </location>
</feature>
<dbReference type="GO" id="GO:0006446">
    <property type="term" value="P:regulation of translational initiation"/>
    <property type="evidence" value="ECO:0007669"/>
    <property type="project" value="TreeGrafter"/>
</dbReference>